<proteinExistence type="predicted"/>
<dbReference type="RefSeq" id="WP_164433881.1">
    <property type="nucleotide sequence ID" value="NZ_JAAIKT010000060.1"/>
</dbReference>
<dbReference type="GO" id="GO:0005829">
    <property type="term" value="C:cytosol"/>
    <property type="evidence" value="ECO:0007669"/>
    <property type="project" value="TreeGrafter"/>
</dbReference>
<keyword evidence="2" id="KW-0315">Glutamine amidotransferase</keyword>
<dbReference type="Pfam" id="PF00117">
    <property type="entry name" value="GATase"/>
    <property type="match status" value="1"/>
</dbReference>
<protein>
    <submittedName>
        <fullName evidence="2">Glutamine amidotransferase</fullName>
    </submittedName>
</protein>
<dbReference type="InterPro" id="IPR029062">
    <property type="entry name" value="Class_I_gatase-like"/>
</dbReference>
<dbReference type="NCBIfam" id="NF005458">
    <property type="entry name" value="PRK07053.1"/>
    <property type="match status" value="1"/>
</dbReference>
<reference evidence="2" key="1">
    <citation type="submission" date="2020-02" db="EMBL/GenBank/DDBJ databases">
        <title>A new Streptomyces sp. for controlling soil-borne diseases.</title>
        <authorList>
            <person name="Li X."/>
            <person name="Tian Y."/>
            <person name="Gao K."/>
        </authorList>
    </citation>
    <scope>NUCLEOTIDE SEQUENCE [LARGE SCALE GENOMIC DNA]</scope>
    <source>
        <strain evidence="2">0250</strain>
    </source>
</reference>
<dbReference type="Proteomes" id="UP000476310">
    <property type="component" value="Unassembled WGS sequence"/>
</dbReference>
<dbReference type="InterPro" id="IPR044992">
    <property type="entry name" value="ChyE-like"/>
</dbReference>
<name>A0A6G4AQG8_9ACTN</name>
<dbReference type="PROSITE" id="PS51273">
    <property type="entry name" value="GATASE_TYPE_1"/>
    <property type="match status" value="1"/>
</dbReference>
<comment type="caution">
    <text evidence="2">The sequence shown here is derived from an EMBL/GenBank/DDBJ whole genome shotgun (WGS) entry which is preliminary data.</text>
</comment>
<dbReference type="AlphaFoldDB" id="A0A6G4AQG8"/>
<dbReference type="PANTHER" id="PTHR42695:SF5">
    <property type="entry name" value="GLUTAMINE AMIDOTRANSFERASE YLR126C-RELATED"/>
    <property type="match status" value="1"/>
</dbReference>
<feature type="domain" description="Glutamine amidotransferase" evidence="1">
    <location>
        <begin position="23"/>
        <end position="183"/>
    </location>
</feature>
<gene>
    <name evidence="2" type="ORF">G4H13_35350</name>
</gene>
<organism evidence="2 3">
    <name type="scientific">Streptomyces rhizosphaericus</name>
    <dbReference type="NCBI Taxonomy" id="114699"/>
    <lineage>
        <taxon>Bacteria</taxon>
        <taxon>Bacillati</taxon>
        <taxon>Actinomycetota</taxon>
        <taxon>Actinomycetes</taxon>
        <taxon>Kitasatosporales</taxon>
        <taxon>Streptomycetaceae</taxon>
        <taxon>Streptomyces</taxon>
        <taxon>Streptomyces violaceusniger group</taxon>
    </lineage>
</organism>
<dbReference type="CDD" id="cd01741">
    <property type="entry name" value="GATase1_1"/>
    <property type="match status" value="1"/>
</dbReference>
<dbReference type="Gene3D" id="3.40.50.880">
    <property type="match status" value="1"/>
</dbReference>
<keyword evidence="3" id="KW-1185">Reference proteome</keyword>
<dbReference type="PANTHER" id="PTHR42695">
    <property type="entry name" value="GLUTAMINE AMIDOTRANSFERASE YLR126C-RELATED"/>
    <property type="match status" value="1"/>
</dbReference>
<sequence>MPPIALAIRHLGFEDLGLLHPLLRDRGYDVRYLDVAAEGIDSDAVTGADLLVVLGGPVGANDTDRYPVLHDELTALRARLTRRRPTMGICLGAQLLARALGAEVAPGPATEIGYAPLALTPEGMTSALRHLADVPVLHWHNDCFELPAGARHLASTTRCPHQAFAVGAHILGFQFHLETDHRDIEHWLMGHAEALLAADIDPRTLRRDAAAVGPKLSRQAADVVTEWLDEAGC</sequence>
<evidence type="ECO:0000313" key="3">
    <source>
        <dbReference type="Proteomes" id="UP000476310"/>
    </source>
</evidence>
<evidence type="ECO:0000259" key="1">
    <source>
        <dbReference type="Pfam" id="PF00117"/>
    </source>
</evidence>
<accession>A0A6G4AQG8</accession>
<dbReference type="SUPFAM" id="SSF52317">
    <property type="entry name" value="Class I glutamine amidotransferase-like"/>
    <property type="match status" value="1"/>
</dbReference>
<dbReference type="InterPro" id="IPR017926">
    <property type="entry name" value="GATASE"/>
</dbReference>
<evidence type="ECO:0000313" key="2">
    <source>
        <dbReference type="EMBL" id="NEW75490.1"/>
    </source>
</evidence>
<dbReference type="EMBL" id="JAAIKT010000060">
    <property type="protein sequence ID" value="NEW75490.1"/>
    <property type="molecule type" value="Genomic_DNA"/>
</dbReference>